<evidence type="ECO:0000256" key="1">
    <source>
        <dbReference type="SAM" id="Phobius"/>
    </source>
</evidence>
<evidence type="ECO:0000313" key="2">
    <source>
        <dbReference type="EMBL" id="BAB56362.1"/>
    </source>
</evidence>
<protein>
    <submittedName>
        <fullName evidence="2">Uncharacterized protein</fullName>
    </submittedName>
</protein>
<dbReference type="SMR" id="A0A0H3JST7"/>
<sequence>MLKLHKKIAWTGIKGSAITTFITALYNGSSVWNALAVAGIAFGGGAGTAVAALGRATVMRFIKRWGVRKTAAW</sequence>
<proteinExistence type="predicted"/>
<feature type="transmembrane region" description="Helical" evidence="1">
    <location>
        <begin position="32"/>
        <end position="54"/>
    </location>
</feature>
<gene>
    <name evidence="2" type="ordered locus">SAV0200</name>
</gene>
<name>A0A0H3JST7_STAAM</name>
<keyword evidence="1" id="KW-0472">Membrane</keyword>
<dbReference type="AlphaFoldDB" id="A0A0H3JST7"/>
<dbReference type="KEGG" id="sav:SAV0200"/>
<dbReference type="InterPro" id="IPR031608">
    <property type="entry name" value="CclA_1"/>
</dbReference>
<keyword evidence="1" id="KW-0812">Transmembrane</keyword>
<dbReference type="HOGENOM" id="CLU_2702981_0_0_9"/>
<evidence type="ECO:0000313" key="3">
    <source>
        <dbReference type="Proteomes" id="UP000002481"/>
    </source>
</evidence>
<dbReference type="EMBL" id="BA000017">
    <property type="protein sequence ID" value="BAB56362.1"/>
    <property type="molecule type" value="Genomic_DNA"/>
</dbReference>
<dbReference type="Proteomes" id="UP000002481">
    <property type="component" value="Chromosome"/>
</dbReference>
<dbReference type="Pfam" id="PF16942">
    <property type="entry name" value="CclA_1"/>
    <property type="match status" value="1"/>
</dbReference>
<accession>A0A0H3JST7</accession>
<reference evidence="2 3" key="1">
    <citation type="journal article" date="2001" name="Lancet">
        <title>Whole genome sequencing of meticillin-resistant Staphylococcus aureus.</title>
        <authorList>
            <person name="Kuroda M."/>
            <person name="Ohta T."/>
            <person name="Uchiyama I."/>
            <person name="Baba T."/>
            <person name="Yuzawa H."/>
            <person name="Kobayashi I."/>
            <person name="Cui L."/>
            <person name="Oguchi A."/>
            <person name="Aoki K."/>
            <person name="Nagai Y."/>
            <person name="Lian J."/>
            <person name="Ito T."/>
            <person name="Kanamori M."/>
            <person name="Matsumaru H."/>
            <person name="Maruyama A."/>
            <person name="Murakami H."/>
            <person name="Hosoyama A."/>
            <person name="Mizutani-Ui Y."/>
            <person name="Takahashi N.K."/>
            <person name="Sawano T."/>
            <person name="Inoue R."/>
            <person name="Kaito C."/>
            <person name="Sekimizu K."/>
            <person name="Hirakawa H."/>
            <person name="Kuhara S."/>
            <person name="Goto S."/>
            <person name="Yabuzaki J."/>
            <person name="Kanehisa M."/>
            <person name="Yamashita A."/>
            <person name="Oshima K."/>
            <person name="Furuya K."/>
            <person name="Yoshino C."/>
            <person name="Shiba T."/>
            <person name="Hattori M."/>
            <person name="Ogasawara N."/>
            <person name="Hayashi H."/>
            <person name="Hiramatsu K."/>
        </authorList>
    </citation>
    <scope>NUCLEOTIDE SEQUENCE [LARGE SCALE GENOMIC DNA]</scope>
    <source>
        <strain evidence="3">Mu50 / ATCC 700699</strain>
    </source>
</reference>
<organism evidence="2 3">
    <name type="scientific">Staphylococcus aureus (strain Mu50 / ATCC 700699)</name>
    <dbReference type="NCBI Taxonomy" id="158878"/>
    <lineage>
        <taxon>Bacteria</taxon>
        <taxon>Bacillati</taxon>
        <taxon>Bacillota</taxon>
        <taxon>Bacilli</taxon>
        <taxon>Bacillales</taxon>
        <taxon>Staphylococcaceae</taxon>
        <taxon>Staphylococcus</taxon>
    </lineage>
</organism>
<keyword evidence="1" id="KW-1133">Transmembrane helix</keyword>
<dbReference type="RefSeq" id="WP_000915920.1">
    <property type="nucleotide sequence ID" value="NC_002758.2"/>
</dbReference>